<keyword evidence="4" id="KW-1185">Reference proteome</keyword>
<evidence type="ECO:0000313" key="4">
    <source>
        <dbReference type="Proteomes" id="UP000295270"/>
    </source>
</evidence>
<reference evidence="2" key="3">
    <citation type="submission" date="2019-03" db="EMBL/GenBank/DDBJ databases">
        <authorList>
            <person name="Whitman W."/>
            <person name="Huntemann M."/>
            <person name="Clum A."/>
            <person name="Pillay M."/>
            <person name="Palaniappan K."/>
            <person name="Varghese N."/>
            <person name="Mikhailova N."/>
            <person name="Stamatis D."/>
            <person name="Reddy T."/>
            <person name="Daum C."/>
            <person name="Shapiro N."/>
            <person name="Ivanova N."/>
            <person name="Kyrpides N."/>
            <person name="Woyke T."/>
        </authorList>
    </citation>
    <scope>NUCLEOTIDE SEQUENCE</scope>
    <source>
        <strain evidence="2">P5626</strain>
    </source>
</reference>
<feature type="transmembrane region" description="Helical" evidence="1">
    <location>
        <begin position="12"/>
        <end position="31"/>
    </location>
</feature>
<accession>A0A4Y7UED8</accession>
<dbReference type="OrthoDB" id="1365996at2"/>
<dbReference type="Proteomes" id="UP000298340">
    <property type="component" value="Unassembled WGS sequence"/>
</dbReference>
<dbReference type="AlphaFoldDB" id="A0A4Y7UED8"/>
<keyword evidence="1" id="KW-0472">Membrane</keyword>
<dbReference type="Proteomes" id="UP000295270">
    <property type="component" value="Unassembled WGS sequence"/>
</dbReference>
<name>A0A4Y7UED8_9FLAO</name>
<reference evidence="2 4" key="1">
    <citation type="journal article" date="2015" name="Stand. Genomic Sci.">
        <title>Genomic Encyclopedia of Bacterial and Archaeal Type Strains, Phase III: the genomes of soil and plant-associated and newly described type strains.</title>
        <authorList>
            <person name="Whitman W.B."/>
            <person name="Woyke T."/>
            <person name="Klenk H.P."/>
            <person name="Zhou Y."/>
            <person name="Lilburn T.G."/>
            <person name="Beck B.J."/>
            <person name="De Vos P."/>
            <person name="Vandamme P."/>
            <person name="Eisen J.A."/>
            <person name="Garrity G."/>
            <person name="Hugenholtz P."/>
            <person name="Kyrpides N.C."/>
        </authorList>
    </citation>
    <scope>NUCLEOTIDE SEQUENCE [LARGE SCALE GENOMIC DNA]</scope>
    <source>
        <strain evidence="2 4">P5626</strain>
    </source>
</reference>
<evidence type="ECO:0000256" key="1">
    <source>
        <dbReference type="SAM" id="Phobius"/>
    </source>
</evidence>
<reference evidence="3 5" key="2">
    <citation type="journal article" date="2018" name="Syst. Appl. Microbiol.">
        <title>Flavobacterium circumlabens sp. nov. and Flavobacterium cupreum sp. nov., two psychrotrophic species isolated from Antarctic environmental samples.</title>
        <authorList>
            <person name="Kralova S."/>
            <person name="Busse H.J."/>
            <person name="Svec P."/>
            <person name="Maslanova I."/>
            <person name="Stankova E."/>
            <person name="Bartak M."/>
            <person name="Sedlacek I."/>
        </authorList>
    </citation>
    <scope>NUCLEOTIDE SEQUENCE [LARGE SCALE GENOMIC DNA]</scope>
    <source>
        <strain evidence="3 5">CCM 8828</strain>
    </source>
</reference>
<dbReference type="EMBL" id="QWDN01000002">
    <property type="protein sequence ID" value="TEB44746.1"/>
    <property type="molecule type" value="Genomic_DNA"/>
</dbReference>
<evidence type="ECO:0000313" key="5">
    <source>
        <dbReference type="Proteomes" id="UP000298340"/>
    </source>
</evidence>
<feature type="transmembrane region" description="Helical" evidence="1">
    <location>
        <begin position="43"/>
        <end position="60"/>
    </location>
</feature>
<comment type="caution">
    <text evidence="3">The sequence shown here is derived from an EMBL/GenBank/DDBJ whole genome shotgun (WGS) entry which is preliminary data.</text>
</comment>
<organism evidence="3 5">
    <name type="scientific">Flavobacterium circumlabens</name>
    <dbReference type="NCBI Taxonomy" id="2133765"/>
    <lineage>
        <taxon>Bacteria</taxon>
        <taxon>Pseudomonadati</taxon>
        <taxon>Bacteroidota</taxon>
        <taxon>Flavobacteriia</taxon>
        <taxon>Flavobacteriales</taxon>
        <taxon>Flavobacteriaceae</taxon>
        <taxon>Flavobacterium</taxon>
    </lineage>
</organism>
<keyword evidence="1" id="KW-0812">Transmembrane</keyword>
<gene>
    <name evidence="3" type="ORF">D0809_05975</name>
    <name evidence="2" type="ORF">EV142_10258</name>
</gene>
<dbReference type="EMBL" id="SLWA01000002">
    <property type="protein sequence ID" value="TCN59442.1"/>
    <property type="molecule type" value="Genomic_DNA"/>
</dbReference>
<proteinExistence type="predicted"/>
<sequence length="79" mass="8935">MNNQTGDTIAGAIIEALGYLGAMVHWLLFFGKKPFQKVLQNNIINGFVGLLLIILIIVVFKNEVLKLLLYLINNRQNHK</sequence>
<dbReference type="RefSeq" id="WP_132033306.1">
    <property type="nucleotide sequence ID" value="NZ_QWDN01000002.1"/>
</dbReference>
<protein>
    <submittedName>
        <fullName evidence="3">Uncharacterized protein</fullName>
    </submittedName>
</protein>
<evidence type="ECO:0000313" key="3">
    <source>
        <dbReference type="EMBL" id="TEB44746.1"/>
    </source>
</evidence>
<keyword evidence="1" id="KW-1133">Transmembrane helix</keyword>
<evidence type="ECO:0000313" key="2">
    <source>
        <dbReference type="EMBL" id="TCN59442.1"/>
    </source>
</evidence>